<dbReference type="AlphaFoldDB" id="A0AAV4EVV8"/>
<evidence type="ECO:0000313" key="3">
    <source>
        <dbReference type="Proteomes" id="UP000762676"/>
    </source>
</evidence>
<keyword evidence="3" id="KW-1185">Reference proteome</keyword>
<accession>A0AAV4EVV8</accession>
<name>A0AAV4EVV8_9GAST</name>
<protein>
    <submittedName>
        <fullName evidence="2">Uncharacterized protein</fullName>
    </submittedName>
</protein>
<feature type="chain" id="PRO_5043595917" evidence="1">
    <location>
        <begin position="23"/>
        <end position="77"/>
    </location>
</feature>
<gene>
    <name evidence="2" type="ORF">ElyMa_001937600</name>
</gene>
<reference evidence="2 3" key="1">
    <citation type="journal article" date="2021" name="Elife">
        <title>Chloroplast acquisition without the gene transfer in kleptoplastic sea slugs, Plakobranchus ocellatus.</title>
        <authorList>
            <person name="Maeda T."/>
            <person name="Takahashi S."/>
            <person name="Yoshida T."/>
            <person name="Shimamura S."/>
            <person name="Takaki Y."/>
            <person name="Nagai Y."/>
            <person name="Toyoda A."/>
            <person name="Suzuki Y."/>
            <person name="Arimoto A."/>
            <person name="Ishii H."/>
            <person name="Satoh N."/>
            <person name="Nishiyama T."/>
            <person name="Hasebe M."/>
            <person name="Maruyama T."/>
            <person name="Minagawa J."/>
            <person name="Obokata J."/>
            <person name="Shigenobu S."/>
        </authorList>
    </citation>
    <scope>NUCLEOTIDE SEQUENCE [LARGE SCALE GENOMIC DNA]</scope>
</reference>
<organism evidence="2 3">
    <name type="scientific">Elysia marginata</name>
    <dbReference type="NCBI Taxonomy" id="1093978"/>
    <lineage>
        <taxon>Eukaryota</taxon>
        <taxon>Metazoa</taxon>
        <taxon>Spiralia</taxon>
        <taxon>Lophotrochozoa</taxon>
        <taxon>Mollusca</taxon>
        <taxon>Gastropoda</taxon>
        <taxon>Heterobranchia</taxon>
        <taxon>Euthyneura</taxon>
        <taxon>Panpulmonata</taxon>
        <taxon>Sacoglossa</taxon>
        <taxon>Placobranchoidea</taxon>
        <taxon>Plakobranchidae</taxon>
        <taxon>Elysia</taxon>
    </lineage>
</organism>
<evidence type="ECO:0000313" key="2">
    <source>
        <dbReference type="EMBL" id="GFR65027.1"/>
    </source>
</evidence>
<feature type="signal peptide" evidence="1">
    <location>
        <begin position="1"/>
        <end position="22"/>
    </location>
</feature>
<dbReference type="Proteomes" id="UP000762676">
    <property type="component" value="Unassembled WGS sequence"/>
</dbReference>
<dbReference type="EMBL" id="BMAT01003927">
    <property type="protein sequence ID" value="GFR65027.1"/>
    <property type="molecule type" value="Genomic_DNA"/>
</dbReference>
<sequence>MSLKTLLLSASLCLLLACSTHAQFNINPLLLLNGDFGEGIFDFFGSEPAGFLIQRQLAQRITALETNVRSGATGGCT</sequence>
<comment type="caution">
    <text evidence="2">The sequence shown here is derived from an EMBL/GenBank/DDBJ whole genome shotgun (WGS) entry which is preliminary data.</text>
</comment>
<proteinExistence type="predicted"/>
<dbReference type="PROSITE" id="PS51257">
    <property type="entry name" value="PROKAR_LIPOPROTEIN"/>
    <property type="match status" value="1"/>
</dbReference>
<keyword evidence="1" id="KW-0732">Signal</keyword>
<evidence type="ECO:0000256" key="1">
    <source>
        <dbReference type="SAM" id="SignalP"/>
    </source>
</evidence>